<reference evidence="4 5" key="1">
    <citation type="journal article" date="2014" name="Agronomy (Basel)">
        <title>A Draft Genome Sequence for Ensete ventricosum, the Drought-Tolerant Tree Against Hunger.</title>
        <authorList>
            <person name="Harrison J."/>
            <person name="Moore K.A."/>
            <person name="Paszkiewicz K."/>
            <person name="Jones T."/>
            <person name="Grant M."/>
            <person name="Ambacheew D."/>
            <person name="Muzemil S."/>
            <person name="Studholme D.J."/>
        </authorList>
    </citation>
    <scope>NUCLEOTIDE SEQUENCE [LARGE SCALE GENOMIC DNA]</scope>
</reference>
<dbReference type="Gene3D" id="2.120.10.80">
    <property type="entry name" value="Kelch-type beta propeller"/>
    <property type="match status" value="1"/>
</dbReference>
<organism evidence="4 5">
    <name type="scientific">Ensete ventricosum</name>
    <name type="common">Abyssinian banana</name>
    <name type="synonym">Musa ensete</name>
    <dbReference type="NCBI Taxonomy" id="4639"/>
    <lineage>
        <taxon>Eukaryota</taxon>
        <taxon>Viridiplantae</taxon>
        <taxon>Streptophyta</taxon>
        <taxon>Embryophyta</taxon>
        <taxon>Tracheophyta</taxon>
        <taxon>Spermatophyta</taxon>
        <taxon>Magnoliopsida</taxon>
        <taxon>Liliopsida</taxon>
        <taxon>Zingiberales</taxon>
        <taxon>Musaceae</taxon>
        <taxon>Ensete</taxon>
    </lineage>
</organism>
<dbReference type="PANTHER" id="PTHR46228:SF2">
    <property type="entry name" value="KELCH REPEAT PROTEIN (AFU_ORTHOLOGUE AFUA_4G14350)"/>
    <property type="match status" value="1"/>
</dbReference>
<accession>A0A426XDC5</accession>
<dbReference type="InterPro" id="IPR015915">
    <property type="entry name" value="Kelch-typ_b-propeller"/>
</dbReference>
<protein>
    <submittedName>
        <fullName evidence="4">Uncharacterized protein</fullName>
    </submittedName>
</protein>
<keyword evidence="2" id="KW-0677">Repeat</keyword>
<evidence type="ECO:0000313" key="5">
    <source>
        <dbReference type="Proteomes" id="UP000287651"/>
    </source>
</evidence>
<name>A0A426XDC5_ENSVE</name>
<feature type="compositionally biased region" description="Low complexity" evidence="3">
    <location>
        <begin position="163"/>
        <end position="178"/>
    </location>
</feature>
<evidence type="ECO:0000256" key="1">
    <source>
        <dbReference type="ARBA" id="ARBA00022441"/>
    </source>
</evidence>
<dbReference type="Pfam" id="PF24681">
    <property type="entry name" value="Kelch_KLHDC2_KLHL20_DRC7"/>
    <property type="match status" value="1"/>
</dbReference>
<dbReference type="AlphaFoldDB" id="A0A426XDC5"/>
<dbReference type="PANTHER" id="PTHR46228">
    <property type="entry name" value="KELCH DOMAIN-CONTAINING PROTEIN"/>
    <property type="match status" value="1"/>
</dbReference>
<feature type="region of interest" description="Disordered" evidence="3">
    <location>
        <begin position="134"/>
        <end position="179"/>
    </location>
</feature>
<sequence>SLVTTGQKPGSRDSHSSAIVGHKMVVLGGTNGTKKVNDLHILDLRTKEWSQPNCNGTPPSPRESHTATVIGDGKLLIFGGSGEGEANYLNDVHVLDLKNMTWTSPEVKGDPPAPRDSHTAIAIGDKLLIYGGDCGDQHMNVKRRKTTDARVSENESEQEEHSLSLSQHSSPSQSDQEQNIVQKLSTAVNDSILPQQFARVKLYNHREPVKNVQRNTKDMHFLGGESPRQPKAEQFLRAVPPLRQECVLLGAEPKPQLRPCFSPLIGAEVHGTVDGAFDSGYLMTANVNGQILRGVLFTPGPAVASPRPAINSQGLTCATAIFQHSPSPHAIPVHVRPPRQPISGVLPECGHHLKQSPQVQVVKAQPVKFKGDMQDVVLTLGGPGGGGLS</sequence>
<dbReference type="Proteomes" id="UP000287651">
    <property type="component" value="Unassembled WGS sequence"/>
</dbReference>
<evidence type="ECO:0000256" key="2">
    <source>
        <dbReference type="ARBA" id="ARBA00022737"/>
    </source>
</evidence>
<dbReference type="SUPFAM" id="SSF117281">
    <property type="entry name" value="Kelch motif"/>
    <property type="match status" value="1"/>
</dbReference>
<keyword evidence="1" id="KW-0880">Kelch repeat</keyword>
<evidence type="ECO:0000313" key="4">
    <source>
        <dbReference type="EMBL" id="RRT37450.1"/>
    </source>
</evidence>
<dbReference type="EMBL" id="AMZH03022279">
    <property type="protein sequence ID" value="RRT37450.1"/>
    <property type="molecule type" value="Genomic_DNA"/>
</dbReference>
<evidence type="ECO:0000256" key="3">
    <source>
        <dbReference type="SAM" id="MobiDB-lite"/>
    </source>
</evidence>
<comment type="caution">
    <text evidence="4">The sequence shown here is derived from an EMBL/GenBank/DDBJ whole genome shotgun (WGS) entry which is preliminary data.</text>
</comment>
<proteinExistence type="predicted"/>
<feature type="non-terminal residue" evidence="4">
    <location>
        <position position="1"/>
    </location>
</feature>
<gene>
    <name evidence="4" type="ORF">B296_00047952</name>
</gene>